<dbReference type="Gene3D" id="1.20.1720.10">
    <property type="entry name" value="Multidrug resistance protein D"/>
    <property type="match status" value="1"/>
</dbReference>
<keyword evidence="3 6" id="KW-0812">Transmembrane</keyword>
<keyword evidence="5 6" id="KW-0472">Membrane</keyword>
<dbReference type="EMBL" id="JBHLUN010000012">
    <property type="protein sequence ID" value="MFC0409885.1"/>
    <property type="molecule type" value="Genomic_DNA"/>
</dbReference>
<feature type="transmembrane region" description="Helical" evidence="6">
    <location>
        <begin position="302"/>
        <end position="322"/>
    </location>
</feature>
<evidence type="ECO:0000256" key="1">
    <source>
        <dbReference type="ARBA" id="ARBA00004127"/>
    </source>
</evidence>
<feature type="transmembrane region" description="Helical" evidence="6">
    <location>
        <begin position="334"/>
        <end position="352"/>
    </location>
</feature>
<feature type="transmembrane region" description="Helical" evidence="6">
    <location>
        <begin position="51"/>
        <end position="70"/>
    </location>
</feature>
<feature type="transmembrane region" description="Helical" evidence="6">
    <location>
        <begin position="403"/>
        <end position="421"/>
    </location>
</feature>
<dbReference type="CDD" id="cd17502">
    <property type="entry name" value="MFS_Azr1_MDR_like"/>
    <property type="match status" value="1"/>
</dbReference>
<dbReference type="InterPro" id="IPR036259">
    <property type="entry name" value="MFS_trans_sf"/>
</dbReference>
<dbReference type="PANTHER" id="PTHR23501:SF191">
    <property type="entry name" value="VACUOLAR BASIC AMINO ACID TRANSPORTER 4"/>
    <property type="match status" value="1"/>
</dbReference>
<dbReference type="Pfam" id="PF07690">
    <property type="entry name" value="MFS_1"/>
    <property type="match status" value="1"/>
</dbReference>
<evidence type="ECO:0000256" key="2">
    <source>
        <dbReference type="ARBA" id="ARBA00022448"/>
    </source>
</evidence>
<comment type="caution">
    <text evidence="8">The sequence shown here is derived from an EMBL/GenBank/DDBJ whole genome shotgun (WGS) entry which is preliminary data.</text>
</comment>
<dbReference type="InterPro" id="IPR020846">
    <property type="entry name" value="MFS_dom"/>
</dbReference>
<evidence type="ECO:0000313" key="8">
    <source>
        <dbReference type="EMBL" id="MFC0409885.1"/>
    </source>
</evidence>
<keyword evidence="9" id="KW-1185">Reference proteome</keyword>
<evidence type="ECO:0000256" key="4">
    <source>
        <dbReference type="ARBA" id="ARBA00022989"/>
    </source>
</evidence>
<dbReference type="PRINTS" id="PR01036">
    <property type="entry name" value="TCRTETB"/>
</dbReference>
<accession>A0ABV6JX12</accession>
<comment type="subcellular location">
    <subcellularLocation>
        <location evidence="1">Endomembrane system</location>
        <topology evidence="1">Multi-pass membrane protein</topology>
    </subcellularLocation>
</comment>
<dbReference type="InterPro" id="IPR011701">
    <property type="entry name" value="MFS"/>
</dbReference>
<dbReference type="PROSITE" id="PS50850">
    <property type="entry name" value="MFS"/>
    <property type="match status" value="1"/>
</dbReference>
<gene>
    <name evidence="8" type="ORF">ACFFGY_16660</name>
</gene>
<dbReference type="PANTHER" id="PTHR23501">
    <property type="entry name" value="MAJOR FACILITATOR SUPERFAMILY"/>
    <property type="match status" value="1"/>
</dbReference>
<evidence type="ECO:0000259" key="7">
    <source>
        <dbReference type="PROSITE" id="PS50850"/>
    </source>
</evidence>
<feature type="transmembrane region" description="Helical" evidence="6">
    <location>
        <begin position="82"/>
        <end position="109"/>
    </location>
</feature>
<feature type="transmembrane region" description="Helical" evidence="6">
    <location>
        <begin position="201"/>
        <end position="220"/>
    </location>
</feature>
<evidence type="ECO:0000256" key="3">
    <source>
        <dbReference type="ARBA" id="ARBA00022692"/>
    </source>
</evidence>
<evidence type="ECO:0000256" key="6">
    <source>
        <dbReference type="SAM" id="Phobius"/>
    </source>
</evidence>
<evidence type="ECO:0000313" key="9">
    <source>
        <dbReference type="Proteomes" id="UP001589865"/>
    </source>
</evidence>
<feature type="domain" description="Major facilitator superfamily (MFS) profile" evidence="7">
    <location>
        <begin position="17"/>
        <end position="500"/>
    </location>
</feature>
<feature type="transmembrane region" description="Helical" evidence="6">
    <location>
        <begin position="170"/>
        <end position="189"/>
    </location>
</feature>
<proteinExistence type="predicted"/>
<organism evidence="8 9">
    <name type="scientific">Roseomonas elaeocarpi</name>
    <dbReference type="NCBI Taxonomy" id="907779"/>
    <lineage>
        <taxon>Bacteria</taxon>
        <taxon>Pseudomonadati</taxon>
        <taxon>Pseudomonadota</taxon>
        <taxon>Alphaproteobacteria</taxon>
        <taxon>Acetobacterales</taxon>
        <taxon>Roseomonadaceae</taxon>
        <taxon>Roseomonas</taxon>
    </lineage>
</organism>
<feature type="transmembrane region" description="Helical" evidence="6">
    <location>
        <begin position="16"/>
        <end position="39"/>
    </location>
</feature>
<feature type="transmembrane region" description="Helical" evidence="6">
    <location>
        <begin position="144"/>
        <end position="164"/>
    </location>
</feature>
<dbReference type="Proteomes" id="UP001589865">
    <property type="component" value="Unassembled WGS sequence"/>
</dbReference>
<feature type="transmembrane region" description="Helical" evidence="6">
    <location>
        <begin position="472"/>
        <end position="496"/>
    </location>
</feature>
<keyword evidence="2" id="KW-0813">Transport</keyword>
<dbReference type="RefSeq" id="WP_377045637.1">
    <property type="nucleotide sequence ID" value="NZ_JBHLUN010000012.1"/>
</dbReference>
<dbReference type="SUPFAM" id="SSF103473">
    <property type="entry name" value="MFS general substrate transporter"/>
    <property type="match status" value="1"/>
</dbReference>
<protein>
    <submittedName>
        <fullName evidence="8">MDR family MFS transporter</fullName>
    </submittedName>
</protein>
<dbReference type="Gene3D" id="1.20.1250.20">
    <property type="entry name" value="MFS general substrate transporter like domains"/>
    <property type="match status" value="1"/>
</dbReference>
<feature type="transmembrane region" description="Helical" evidence="6">
    <location>
        <begin position="268"/>
        <end position="290"/>
    </location>
</feature>
<name>A0ABV6JX12_9PROT</name>
<feature type="transmembrane region" description="Helical" evidence="6">
    <location>
        <begin position="358"/>
        <end position="382"/>
    </location>
</feature>
<keyword evidence="4 6" id="KW-1133">Transmembrane helix</keyword>
<evidence type="ECO:0000256" key="5">
    <source>
        <dbReference type="ARBA" id="ARBA00023136"/>
    </source>
</evidence>
<reference evidence="8 9" key="1">
    <citation type="submission" date="2024-09" db="EMBL/GenBank/DDBJ databases">
        <authorList>
            <person name="Sun Q."/>
            <person name="Mori K."/>
        </authorList>
    </citation>
    <scope>NUCLEOTIDE SEQUENCE [LARGE SCALE GENOMIC DNA]</scope>
    <source>
        <strain evidence="8 9">TBRC 5777</strain>
    </source>
</reference>
<sequence length="503" mass="51809">MTATDTVAPPRLRRPFVLASVMLSMFMIAIEATIVSTAMPQIVGQLGGLTLYAWVFSAFLLAQTATTVVFGKLADLYGRRPVMLVGIAIFLLGSLLCGFATGMVALIVFRLVQGIGAGAIQPIALTVVGDLYSVQERGKIQGFLASVWGISSVLGPLAGGLIISQLSWAWIFWINIPVGLLAAAGFTLFLRENISAERRRVDVAGALLFTVSVTALMLALTEAGSAGSGTVAIALAVFLGSALLFIWQEARAPDPMLDIRLWSLRPVATSNLATLLSGMVMIGLTTFLPIYVQAVLGRSPLVAGFALTMMVLGWPIGATVSARNFARFGLRNTLLTGAVLLPVGAAIFPILSPGASPVLAGLGSTVVGLGMGVFSTSAIVMVQESVGWTQRGAATAANVFSRNLGSTLGAAALGLVLNLSLRHAGPNGEAVDAERIRALLDQPAAGVAGDGGPAATAVDPVVQAALAQGLHLTFWAVFAVAALTLVVATLVPSVAIKARAAAE</sequence>
<feature type="transmembrane region" description="Helical" evidence="6">
    <location>
        <begin position="115"/>
        <end position="132"/>
    </location>
</feature>
<feature type="transmembrane region" description="Helical" evidence="6">
    <location>
        <begin position="226"/>
        <end position="247"/>
    </location>
</feature>